<dbReference type="EMBL" id="JBHTKK010000017">
    <property type="protein sequence ID" value="MFD1067010.1"/>
    <property type="molecule type" value="Genomic_DNA"/>
</dbReference>
<dbReference type="PANTHER" id="PTHR38594">
    <property type="entry name" value="PEP-DEPENDENT DIHYDROXYACETONE KINASE, PHOSPHORYL DONOR SUBUNIT DHAM"/>
    <property type="match status" value="1"/>
</dbReference>
<organism evidence="7 8">
    <name type="scientific">Oceanobacillus locisalsi</name>
    <dbReference type="NCBI Taxonomy" id="546107"/>
    <lineage>
        <taxon>Bacteria</taxon>
        <taxon>Bacillati</taxon>
        <taxon>Bacillota</taxon>
        <taxon>Bacilli</taxon>
        <taxon>Bacillales</taxon>
        <taxon>Bacillaceae</taxon>
        <taxon>Oceanobacillus</taxon>
    </lineage>
</organism>
<evidence type="ECO:0000256" key="2">
    <source>
        <dbReference type="ARBA" id="ARBA00002788"/>
    </source>
</evidence>
<evidence type="ECO:0000313" key="7">
    <source>
        <dbReference type="EMBL" id="MFD1067010.1"/>
    </source>
</evidence>
<dbReference type="GO" id="GO:0047324">
    <property type="term" value="F:phosphoenolpyruvate-glycerone phosphotransferase activity"/>
    <property type="evidence" value="ECO:0007669"/>
    <property type="project" value="UniProtKB-EC"/>
</dbReference>
<evidence type="ECO:0000256" key="3">
    <source>
        <dbReference type="ARBA" id="ARBA00012095"/>
    </source>
</evidence>
<dbReference type="NCBIfam" id="TIGR02364">
    <property type="entry name" value="dha_pts"/>
    <property type="match status" value="1"/>
</dbReference>
<name>A0ABW3NKC6_9BACI</name>
<dbReference type="SUPFAM" id="SSF53062">
    <property type="entry name" value="PTS system fructose IIA component-like"/>
    <property type="match status" value="1"/>
</dbReference>
<dbReference type="InterPro" id="IPR012844">
    <property type="entry name" value="DhaM_N"/>
</dbReference>
<dbReference type="Gene3D" id="3.40.50.510">
    <property type="entry name" value="Phosphotransferase system, mannose-type IIA component"/>
    <property type="match status" value="1"/>
</dbReference>
<accession>A0ABW3NKC6</accession>
<comment type="function">
    <text evidence="2">Component of the dihydroxyacetone kinase complex, which is responsible for the phosphoenolpyruvate (PEP)-dependent phosphorylation of dihydroxyacetone. DhaM serves as the phosphoryl donor. Is phosphorylated by phosphoenolpyruvate in an EI- and HPr-dependent reaction, and a phosphorelay system on histidine residues finally leads to phosphoryl transfer to DhaL and dihydroxyacetone.</text>
</comment>
<dbReference type="EC" id="2.7.1.121" evidence="3"/>
<comment type="catalytic activity">
    <reaction evidence="1">
        <text>dihydroxyacetone + phosphoenolpyruvate = dihydroxyacetone phosphate + pyruvate</text>
        <dbReference type="Rhea" id="RHEA:18381"/>
        <dbReference type="ChEBI" id="CHEBI:15361"/>
        <dbReference type="ChEBI" id="CHEBI:16016"/>
        <dbReference type="ChEBI" id="CHEBI:57642"/>
        <dbReference type="ChEBI" id="CHEBI:58702"/>
        <dbReference type="EC" id="2.7.1.121"/>
    </reaction>
</comment>
<proteinExistence type="predicted"/>
<evidence type="ECO:0000256" key="1">
    <source>
        <dbReference type="ARBA" id="ARBA00001113"/>
    </source>
</evidence>
<comment type="caution">
    <text evidence="7">The sequence shown here is derived from an EMBL/GenBank/DDBJ whole genome shotgun (WGS) entry which is preliminary data.</text>
</comment>
<evidence type="ECO:0000256" key="4">
    <source>
        <dbReference type="ARBA" id="ARBA00022679"/>
    </source>
</evidence>
<evidence type="ECO:0000256" key="5">
    <source>
        <dbReference type="ARBA" id="ARBA00046577"/>
    </source>
</evidence>
<reference evidence="8" key="1">
    <citation type="journal article" date="2019" name="Int. J. Syst. Evol. Microbiol.">
        <title>The Global Catalogue of Microorganisms (GCM) 10K type strain sequencing project: providing services to taxonomists for standard genome sequencing and annotation.</title>
        <authorList>
            <consortium name="The Broad Institute Genomics Platform"/>
            <consortium name="The Broad Institute Genome Sequencing Center for Infectious Disease"/>
            <person name="Wu L."/>
            <person name="Ma J."/>
        </authorList>
    </citation>
    <scope>NUCLEOTIDE SEQUENCE [LARGE SCALE GENOMIC DNA]</scope>
    <source>
        <strain evidence="8">CCUG 56608</strain>
    </source>
</reference>
<keyword evidence="7" id="KW-0418">Kinase</keyword>
<evidence type="ECO:0000313" key="8">
    <source>
        <dbReference type="Proteomes" id="UP001597041"/>
    </source>
</evidence>
<dbReference type="InterPro" id="IPR004701">
    <property type="entry name" value="PTS_EIIA_man-typ"/>
</dbReference>
<dbReference type="InterPro" id="IPR039643">
    <property type="entry name" value="DhaM"/>
</dbReference>
<dbReference type="RefSeq" id="WP_379592875.1">
    <property type="nucleotide sequence ID" value="NZ_JBHTKK010000017.1"/>
</dbReference>
<dbReference type="PROSITE" id="PS51096">
    <property type="entry name" value="PTS_EIIA_TYPE_4"/>
    <property type="match status" value="1"/>
</dbReference>
<keyword evidence="4 7" id="KW-0808">Transferase</keyword>
<feature type="domain" description="PTS EIIA type-4" evidence="6">
    <location>
        <begin position="8"/>
        <end position="131"/>
    </location>
</feature>
<dbReference type="Pfam" id="PF03610">
    <property type="entry name" value="EIIA-man"/>
    <property type="match status" value="1"/>
</dbReference>
<gene>
    <name evidence="7" type="primary">dhaM</name>
    <name evidence="7" type="ORF">ACFQ19_13350</name>
</gene>
<evidence type="ECO:0000259" key="6">
    <source>
        <dbReference type="PROSITE" id="PS51096"/>
    </source>
</evidence>
<dbReference type="InterPro" id="IPR036662">
    <property type="entry name" value="PTS_EIIA_man-typ_sf"/>
</dbReference>
<comment type="subunit">
    <text evidence="5">Homodimer. The dihydroxyacetone kinase complex is composed of a homodimer of DhaM, a homodimer of DhaK and the subunit DhaL.</text>
</comment>
<dbReference type="Proteomes" id="UP001597041">
    <property type="component" value="Unassembled WGS sequence"/>
</dbReference>
<sequence>MANSVQSSVGIVLVSHSQKITEGLKDLIIEMNGEQVNIRAAGGTDDGRLGTSATIIMSEIEELQDCENILVFYDMGSALMSAETAIDLLDEDVQPKCKIVEGPLVEGAFVASVQSTITSDVDVILEEVSKL</sequence>
<protein>
    <recommendedName>
        <fullName evidence="3">phosphoenolpyruvate--glycerone phosphotransferase</fullName>
        <ecNumber evidence="3">2.7.1.121</ecNumber>
    </recommendedName>
</protein>
<keyword evidence="8" id="KW-1185">Reference proteome</keyword>
<dbReference type="PANTHER" id="PTHR38594:SF1">
    <property type="entry name" value="PEP-DEPENDENT DIHYDROXYACETONE KINASE, PHOSPHORYL DONOR SUBUNIT DHAM"/>
    <property type="match status" value="1"/>
</dbReference>